<keyword evidence="1" id="KW-0677">Repeat</keyword>
<dbReference type="GeneTree" id="ENSGT00940000153385"/>
<dbReference type="STRING" id="51511.ENSCSAVP00000005883"/>
<evidence type="ECO:0000259" key="5">
    <source>
        <dbReference type="PROSITE" id="PS50014"/>
    </source>
</evidence>
<evidence type="ECO:0000256" key="4">
    <source>
        <dbReference type="SAM" id="MobiDB-lite"/>
    </source>
</evidence>
<dbReference type="InterPro" id="IPR018359">
    <property type="entry name" value="Bromodomain_CS"/>
</dbReference>
<organism evidence="6 7">
    <name type="scientific">Ciona savignyi</name>
    <name type="common">Pacific transparent sea squirt</name>
    <dbReference type="NCBI Taxonomy" id="51511"/>
    <lineage>
        <taxon>Eukaryota</taxon>
        <taxon>Metazoa</taxon>
        <taxon>Chordata</taxon>
        <taxon>Tunicata</taxon>
        <taxon>Ascidiacea</taxon>
        <taxon>Phlebobranchia</taxon>
        <taxon>Cionidae</taxon>
        <taxon>Ciona</taxon>
    </lineage>
</organism>
<keyword evidence="2 3" id="KW-0103">Bromodomain</keyword>
<sequence>MSVAIPAMSTTVGSTMSPSEPPAAEKPNQPRKGRVTNQLQYLRKVVMTQLWKHHFAWPFHLPVDPVKLGLPDYFDIIKHPMDMTLIKKKLETNQYYSAKECLQDFNLMFSNCYIYNKPTDDVVLMAQTLEKNFLQKIRDMPSEEFEVQPAVKGKGKRGRAPRPAGATITRKQTQDSLPPQPPTPVVKPTLPDEAHSVTSTNDVIPHPAFKTEPQTTVPPTPIQAANAHQAKKGVKRKADTTTPVITTVAGKNPTAQSPEHDTSHDNEDIGLDDADPTETTTRVPGRVQSLGRRESSGRTIRPPRSRDLDSEEGEHHGKRAKMGKMTEQVKYCNNLLKDFFSKKHASFAWPFYKSVDADLLGLHDYYDMIKNPMDLGTMRKKMDNREYRSPDEFAYDMRLIVT</sequence>
<evidence type="ECO:0000256" key="1">
    <source>
        <dbReference type="ARBA" id="ARBA00022737"/>
    </source>
</evidence>
<dbReference type="Pfam" id="PF00439">
    <property type="entry name" value="Bromodomain"/>
    <property type="match status" value="2"/>
</dbReference>
<keyword evidence="7" id="KW-1185">Reference proteome</keyword>
<dbReference type="GO" id="GO:0000785">
    <property type="term" value="C:chromatin"/>
    <property type="evidence" value="ECO:0007669"/>
    <property type="project" value="TreeGrafter"/>
</dbReference>
<dbReference type="GO" id="GO:0005634">
    <property type="term" value="C:nucleus"/>
    <property type="evidence" value="ECO:0007669"/>
    <property type="project" value="TreeGrafter"/>
</dbReference>
<proteinExistence type="predicted"/>
<dbReference type="Gene3D" id="1.20.920.10">
    <property type="entry name" value="Bromodomain-like"/>
    <property type="match status" value="2"/>
</dbReference>
<dbReference type="InterPro" id="IPR043508">
    <property type="entry name" value="Bromo_Brdt_I"/>
</dbReference>
<dbReference type="Ensembl" id="ENSCSAVT00000005958.1">
    <property type="protein sequence ID" value="ENSCSAVP00000005883.1"/>
    <property type="gene ID" value="ENSCSAVG00000003518.1"/>
</dbReference>
<feature type="compositionally biased region" description="Basic and acidic residues" evidence="4">
    <location>
        <begin position="258"/>
        <end position="267"/>
    </location>
</feature>
<dbReference type="PRINTS" id="PR00503">
    <property type="entry name" value="BROMODOMAIN"/>
</dbReference>
<name>H2YKN1_CIOSA</name>
<dbReference type="InterPro" id="IPR036427">
    <property type="entry name" value="Bromodomain-like_sf"/>
</dbReference>
<dbReference type="GO" id="GO:0006355">
    <property type="term" value="P:regulation of DNA-templated transcription"/>
    <property type="evidence" value="ECO:0007669"/>
    <property type="project" value="TreeGrafter"/>
</dbReference>
<evidence type="ECO:0000313" key="6">
    <source>
        <dbReference type="Ensembl" id="ENSCSAVP00000005883.1"/>
    </source>
</evidence>
<dbReference type="PANTHER" id="PTHR22880">
    <property type="entry name" value="FALZ-RELATED BROMODOMAIN-CONTAINING PROTEINS"/>
    <property type="match status" value="1"/>
</dbReference>
<evidence type="ECO:0000313" key="7">
    <source>
        <dbReference type="Proteomes" id="UP000007875"/>
    </source>
</evidence>
<dbReference type="PANTHER" id="PTHR22880:SF225">
    <property type="entry name" value="BROMODOMAIN-CONTAINING PROTEIN BET-1-RELATED"/>
    <property type="match status" value="1"/>
</dbReference>
<evidence type="ECO:0000256" key="3">
    <source>
        <dbReference type="PROSITE-ProRule" id="PRU00035"/>
    </source>
</evidence>
<dbReference type="InParanoid" id="H2YKN1"/>
<dbReference type="eggNOG" id="KOG1474">
    <property type="taxonomic scope" value="Eukaryota"/>
</dbReference>
<dbReference type="InterPro" id="IPR050935">
    <property type="entry name" value="Bromo_chromatin_reader"/>
</dbReference>
<dbReference type="GO" id="GO:0006338">
    <property type="term" value="P:chromatin remodeling"/>
    <property type="evidence" value="ECO:0007669"/>
    <property type="project" value="TreeGrafter"/>
</dbReference>
<dbReference type="Proteomes" id="UP000007875">
    <property type="component" value="Unassembled WGS sequence"/>
</dbReference>
<reference evidence="7" key="1">
    <citation type="submission" date="2003-08" db="EMBL/GenBank/DDBJ databases">
        <authorList>
            <person name="Birren B."/>
            <person name="Nusbaum C."/>
            <person name="Abebe A."/>
            <person name="Abouelleil A."/>
            <person name="Adekoya E."/>
            <person name="Ait-zahra M."/>
            <person name="Allen N."/>
            <person name="Allen T."/>
            <person name="An P."/>
            <person name="Anderson M."/>
            <person name="Anderson S."/>
            <person name="Arachchi H."/>
            <person name="Armbruster J."/>
            <person name="Bachantsang P."/>
            <person name="Baldwin J."/>
            <person name="Barry A."/>
            <person name="Bayul T."/>
            <person name="Blitshsteyn B."/>
            <person name="Bloom T."/>
            <person name="Blye J."/>
            <person name="Boguslavskiy L."/>
            <person name="Borowsky M."/>
            <person name="Boukhgalter B."/>
            <person name="Brunache A."/>
            <person name="Butler J."/>
            <person name="Calixte N."/>
            <person name="Calvo S."/>
            <person name="Camarata J."/>
            <person name="Campo K."/>
            <person name="Chang J."/>
            <person name="Cheshatsang Y."/>
            <person name="Citroen M."/>
            <person name="Collymore A."/>
            <person name="Considine T."/>
            <person name="Cook A."/>
            <person name="Cooke P."/>
            <person name="Corum B."/>
            <person name="Cuomo C."/>
            <person name="David R."/>
            <person name="Dawoe T."/>
            <person name="Degray S."/>
            <person name="Dodge S."/>
            <person name="Dooley K."/>
            <person name="Dorje P."/>
            <person name="Dorjee K."/>
            <person name="Dorris L."/>
            <person name="Duffey N."/>
            <person name="Dupes A."/>
            <person name="Elkins T."/>
            <person name="Engels R."/>
            <person name="Erickson J."/>
            <person name="Farina A."/>
            <person name="Faro S."/>
            <person name="Ferreira P."/>
            <person name="Fischer H."/>
            <person name="Fitzgerald M."/>
            <person name="Foley K."/>
            <person name="Gage D."/>
            <person name="Galagan J."/>
            <person name="Gearin G."/>
            <person name="Gnerre S."/>
            <person name="Gnirke A."/>
            <person name="Goyette A."/>
            <person name="Graham J."/>
            <person name="Grandbois E."/>
            <person name="Gyaltsen K."/>
            <person name="Hafez N."/>
            <person name="Hagopian D."/>
            <person name="Hagos B."/>
            <person name="Hall J."/>
            <person name="Hatcher B."/>
            <person name="Heller A."/>
            <person name="Higgins H."/>
            <person name="Honan T."/>
            <person name="Horn A."/>
            <person name="Houde N."/>
            <person name="Hughes L."/>
            <person name="Hulme W."/>
            <person name="Husby E."/>
            <person name="Iliev I."/>
            <person name="Jaffe D."/>
            <person name="Jones C."/>
            <person name="Kamal M."/>
            <person name="Kamat A."/>
            <person name="Kamvysselis M."/>
            <person name="Karlsson E."/>
            <person name="Kells C."/>
            <person name="Kieu A."/>
            <person name="Kisner P."/>
            <person name="Kodira C."/>
            <person name="Kulbokas E."/>
            <person name="Labutti K."/>
            <person name="Lama D."/>
            <person name="Landers T."/>
            <person name="Leger J."/>
            <person name="Levine S."/>
            <person name="Lewis D."/>
            <person name="Lewis T."/>
            <person name="Lindblad-toh K."/>
            <person name="Liu X."/>
            <person name="Lokyitsang T."/>
            <person name="Lokyitsang Y."/>
            <person name="Lucien O."/>
            <person name="Lui A."/>
            <person name="Ma L.J."/>
            <person name="Mabbitt R."/>
            <person name="Macdonald J."/>
            <person name="Maclean C."/>
            <person name="Major J."/>
            <person name="Manning J."/>
            <person name="Marabella R."/>
            <person name="Maru K."/>
            <person name="Matthews C."/>
            <person name="Mauceli E."/>
            <person name="Mccarthy M."/>
            <person name="Mcdonough S."/>
            <person name="Mcghee T."/>
            <person name="Meldrim J."/>
            <person name="Meneus L."/>
            <person name="Mesirov J."/>
            <person name="Mihalev A."/>
            <person name="Mihova T."/>
            <person name="Mikkelsen T."/>
            <person name="Mlenga V."/>
            <person name="Moru K."/>
            <person name="Mozes J."/>
            <person name="Mulrain L."/>
            <person name="Munson G."/>
            <person name="Naylor J."/>
            <person name="Newes C."/>
            <person name="Nguyen C."/>
            <person name="Nguyen N."/>
            <person name="Nguyen T."/>
            <person name="Nicol R."/>
            <person name="Nielsen C."/>
            <person name="Nizzari M."/>
            <person name="Norbu C."/>
            <person name="Norbu N."/>
            <person name="O'donnell P."/>
            <person name="Okoawo O."/>
            <person name="O'leary S."/>
            <person name="Omotosho B."/>
            <person name="O'neill K."/>
            <person name="Osman S."/>
            <person name="Parker S."/>
            <person name="Perrin D."/>
            <person name="Phunkhang P."/>
            <person name="Piqani B."/>
            <person name="Purcell S."/>
            <person name="Rachupka T."/>
            <person name="Ramasamy U."/>
            <person name="Rameau R."/>
            <person name="Ray V."/>
            <person name="Raymond C."/>
            <person name="Retta R."/>
            <person name="Richardson S."/>
            <person name="Rise C."/>
            <person name="Rodriguez J."/>
            <person name="Rogers J."/>
            <person name="Rogov P."/>
            <person name="Rutman M."/>
            <person name="Schupbach R."/>
            <person name="Seaman C."/>
            <person name="Settipalli S."/>
            <person name="Sharpe T."/>
            <person name="Sheridan J."/>
            <person name="Sherpa N."/>
            <person name="Shi J."/>
            <person name="Smirnov S."/>
            <person name="Smith C."/>
            <person name="Sougnez C."/>
            <person name="Spencer B."/>
            <person name="Stalker J."/>
            <person name="Stange-thomann N."/>
            <person name="Stavropoulos S."/>
            <person name="Stetson K."/>
            <person name="Stone C."/>
            <person name="Stone S."/>
            <person name="Stubbs M."/>
            <person name="Talamas J."/>
            <person name="Tchuinga P."/>
            <person name="Tenzing P."/>
            <person name="Tesfaye S."/>
            <person name="Theodore J."/>
            <person name="Thoulutsang Y."/>
            <person name="Topham K."/>
            <person name="Towey S."/>
            <person name="Tsamla T."/>
            <person name="Tsomo N."/>
            <person name="Vallee D."/>
            <person name="Vassiliev H."/>
            <person name="Venkataraman V."/>
            <person name="Vinson J."/>
            <person name="Vo A."/>
            <person name="Wade C."/>
            <person name="Wang S."/>
            <person name="Wangchuk T."/>
            <person name="Wangdi T."/>
            <person name="Whittaker C."/>
            <person name="Wilkinson J."/>
            <person name="Wu Y."/>
            <person name="Wyman D."/>
            <person name="Yadav S."/>
            <person name="Yang S."/>
            <person name="Yang X."/>
            <person name="Yeager S."/>
            <person name="Yee E."/>
            <person name="Young G."/>
            <person name="Zainoun J."/>
            <person name="Zembeck L."/>
            <person name="Zimmer A."/>
            <person name="Zody M."/>
            <person name="Lander E."/>
        </authorList>
    </citation>
    <scope>NUCLEOTIDE SEQUENCE [LARGE SCALE GENOMIC DNA]</scope>
</reference>
<feature type="domain" description="Bromo" evidence="5">
    <location>
        <begin position="51"/>
        <end position="123"/>
    </location>
</feature>
<reference evidence="6" key="2">
    <citation type="submission" date="2025-08" db="UniProtKB">
        <authorList>
            <consortium name="Ensembl"/>
        </authorList>
    </citation>
    <scope>IDENTIFICATION</scope>
</reference>
<feature type="compositionally biased region" description="Polar residues" evidence="4">
    <location>
        <begin position="8"/>
        <end position="18"/>
    </location>
</feature>
<dbReference type="AlphaFoldDB" id="H2YKN1"/>
<reference evidence="6" key="3">
    <citation type="submission" date="2025-09" db="UniProtKB">
        <authorList>
            <consortium name="Ensembl"/>
        </authorList>
    </citation>
    <scope>IDENTIFICATION</scope>
</reference>
<dbReference type="PROSITE" id="PS00633">
    <property type="entry name" value="BROMODOMAIN_1"/>
    <property type="match status" value="1"/>
</dbReference>
<evidence type="ECO:0000256" key="2">
    <source>
        <dbReference type="ARBA" id="ARBA00023117"/>
    </source>
</evidence>
<feature type="region of interest" description="Disordered" evidence="4">
    <location>
        <begin position="146"/>
        <end position="321"/>
    </location>
</feature>
<accession>H2YKN1</accession>
<dbReference type="HOGENOM" id="CLU_001499_1_1_1"/>
<dbReference type="FunFam" id="1.20.920.10:FF:000002">
    <property type="entry name" value="Bromodomain-containing protein 4"/>
    <property type="match status" value="1"/>
</dbReference>
<feature type="region of interest" description="Disordered" evidence="4">
    <location>
        <begin position="1"/>
        <end position="34"/>
    </location>
</feature>
<dbReference type="PROSITE" id="PS50014">
    <property type="entry name" value="BROMODOMAIN_2"/>
    <property type="match status" value="2"/>
</dbReference>
<dbReference type="SUPFAM" id="SSF47370">
    <property type="entry name" value="Bromodomain"/>
    <property type="match status" value="2"/>
</dbReference>
<dbReference type="CDD" id="cd05497">
    <property type="entry name" value="Bromo_Brdt_I_like"/>
    <property type="match status" value="1"/>
</dbReference>
<dbReference type="SMART" id="SM00297">
    <property type="entry name" value="BROMO"/>
    <property type="match status" value="2"/>
</dbReference>
<protein>
    <recommendedName>
        <fullName evidence="5">Bromo domain-containing protein</fullName>
    </recommendedName>
</protein>
<dbReference type="InterPro" id="IPR001487">
    <property type="entry name" value="Bromodomain"/>
</dbReference>
<feature type="domain" description="Bromo" evidence="5">
    <location>
        <begin position="343"/>
        <end position="402"/>
    </location>
</feature>
<dbReference type="OMA" id="MINNCNI"/>